<protein>
    <submittedName>
        <fullName evidence="1">Uncharacterized protein</fullName>
    </submittedName>
</protein>
<comment type="caution">
    <text evidence="1">The sequence shown here is derived from an EMBL/GenBank/DDBJ whole genome shotgun (WGS) entry which is preliminary data.</text>
</comment>
<organism evidence="1 2">
    <name type="scientific">Candidatus Thiomargarita nelsonii</name>
    <dbReference type="NCBI Taxonomy" id="1003181"/>
    <lineage>
        <taxon>Bacteria</taxon>
        <taxon>Pseudomonadati</taxon>
        <taxon>Pseudomonadota</taxon>
        <taxon>Gammaproteobacteria</taxon>
        <taxon>Thiotrichales</taxon>
        <taxon>Thiotrichaceae</taxon>
        <taxon>Thiomargarita</taxon>
    </lineage>
</organism>
<dbReference type="EMBL" id="LUTY01002734">
    <property type="protein sequence ID" value="OAD19602.1"/>
    <property type="molecule type" value="Genomic_DNA"/>
</dbReference>
<reference evidence="1 2" key="1">
    <citation type="submission" date="2016-05" db="EMBL/GenBank/DDBJ databases">
        <title>Single-cell genome of chain-forming Candidatus Thiomargarita nelsonii and comparison to other large sulfur-oxidizing bacteria.</title>
        <authorList>
            <person name="Winkel M."/>
            <person name="Salman V."/>
            <person name="Woyke T."/>
            <person name="Schulz-Vogt H."/>
            <person name="Richter M."/>
            <person name="Flood B."/>
            <person name="Bailey J."/>
            <person name="Amann R."/>
            <person name="Mussmann M."/>
        </authorList>
    </citation>
    <scope>NUCLEOTIDE SEQUENCE [LARGE SCALE GENOMIC DNA]</scope>
    <source>
        <strain evidence="1 2">THI036</strain>
    </source>
</reference>
<gene>
    <name evidence="1" type="ORF">THIOM_004756</name>
</gene>
<evidence type="ECO:0000313" key="1">
    <source>
        <dbReference type="EMBL" id="OAD19602.1"/>
    </source>
</evidence>
<evidence type="ECO:0000313" key="2">
    <source>
        <dbReference type="Proteomes" id="UP000076962"/>
    </source>
</evidence>
<dbReference type="AlphaFoldDB" id="A0A0A6P0S6"/>
<proteinExistence type="predicted"/>
<accession>A0A0A6P0S6</accession>
<name>A0A0A6P0S6_9GAMM</name>
<sequence>MSQITNDAEFKQALQGLDYAQQRVVAVMFIEHVLPLSSDERLNRVVKMASDPNASEDELSSALDSAKAATLDSHARCGAEGHWSEQAGYFVARAVVAAITPEAQSRASGPAWQAAISSRMAHISVLIDDESNELSIHTETEWQYQILSDYLERKKS</sequence>
<dbReference type="Proteomes" id="UP000076962">
    <property type="component" value="Unassembled WGS sequence"/>
</dbReference>
<keyword evidence="2" id="KW-1185">Reference proteome</keyword>